<dbReference type="InterPro" id="IPR038371">
    <property type="entry name" value="Cu_polyphenol_OxRdtase_sf"/>
</dbReference>
<dbReference type="Gene3D" id="3.60.140.10">
    <property type="entry name" value="CNF1/YfiH-like putative cysteine hydrolases"/>
    <property type="match status" value="1"/>
</dbReference>
<keyword evidence="4" id="KW-0479">Metal-binding</keyword>
<dbReference type="EMBL" id="QUAJ01000001">
    <property type="protein sequence ID" value="REI43191.1"/>
    <property type="molecule type" value="Genomic_DNA"/>
</dbReference>
<evidence type="ECO:0000256" key="10">
    <source>
        <dbReference type="RuleBase" id="RU361274"/>
    </source>
</evidence>
<dbReference type="CDD" id="cd16833">
    <property type="entry name" value="YfiH"/>
    <property type="match status" value="1"/>
</dbReference>
<dbReference type="SUPFAM" id="SSF64438">
    <property type="entry name" value="CNF1/YfiH-like putative cysteine hydrolases"/>
    <property type="match status" value="1"/>
</dbReference>
<protein>
    <recommendedName>
        <fullName evidence="10">Purine nucleoside phosphorylase</fullName>
    </recommendedName>
</protein>
<comment type="catalytic activity">
    <reaction evidence="8">
        <text>adenosine + phosphate = alpha-D-ribose 1-phosphate + adenine</text>
        <dbReference type="Rhea" id="RHEA:27642"/>
        <dbReference type="ChEBI" id="CHEBI:16335"/>
        <dbReference type="ChEBI" id="CHEBI:16708"/>
        <dbReference type="ChEBI" id="CHEBI:43474"/>
        <dbReference type="ChEBI" id="CHEBI:57720"/>
        <dbReference type="EC" id="2.4.2.1"/>
    </reaction>
    <physiologicalReaction direction="left-to-right" evidence="8">
        <dbReference type="Rhea" id="RHEA:27643"/>
    </physiologicalReaction>
</comment>
<evidence type="ECO:0000313" key="12">
    <source>
        <dbReference type="Proteomes" id="UP000263486"/>
    </source>
</evidence>
<keyword evidence="5" id="KW-0378">Hydrolase</keyword>
<dbReference type="PANTHER" id="PTHR30616:SF2">
    <property type="entry name" value="PURINE NUCLEOSIDE PHOSPHORYLASE LACC1"/>
    <property type="match status" value="1"/>
</dbReference>
<comment type="similarity">
    <text evidence="2 10">Belongs to the purine nucleoside phosphorylase YfiH/LACC1 family.</text>
</comment>
<name>A0ABX9KKW1_9FUSO</name>
<comment type="catalytic activity">
    <reaction evidence="1">
        <text>inosine + phosphate = alpha-D-ribose 1-phosphate + hypoxanthine</text>
        <dbReference type="Rhea" id="RHEA:27646"/>
        <dbReference type="ChEBI" id="CHEBI:17368"/>
        <dbReference type="ChEBI" id="CHEBI:17596"/>
        <dbReference type="ChEBI" id="CHEBI:43474"/>
        <dbReference type="ChEBI" id="CHEBI:57720"/>
        <dbReference type="EC" id="2.4.2.1"/>
    </reaction>
    <physiologicalReaction direction="left-to-right" evidence="1">
        <dbReference type="Rhea" id="RHEA:27647"/>
    </physiologicalReaction>
</comment>
<keyword evidence="6" id="KW-0862">Zinc</keyword>
<gene>
    <name evidence="11" type="primary">pgeF</name>
    <name evidence="11" type="ORF">DYH56_00625</name>
</gene>
<dbReference type="RefSeq" id="WP_114640911.1">
    <property type="nucleotide sequence ID" value="NZ_JAACIO010000001.1"/>
</dbReference>
<reference evidence="11 12" key="1">
    <citation type="submission" date="2018-08" db="EMBL/GenBank/DDBJ databases">
        <title>Draft genome sequence of Psychrilyobacter sp. strain SD5 isolated from Black Sea water.</title>
        <authorList>
            <person name="Yadav S."/>
            <person name="Villanueva L."/>
            <person name="Damste J.S.S."/>
        </authorList>
    </citation>
    <scope>NUCLEOTIDE SEQUENCE [LARGE SCALE GENOMIC DNA]</scope>
    <source>
        <strain evidence="11 12">SD5</strain>
    </source>
</reference>
<evidence type="ECO:0000256" key="8">
    <source>
        <dbReference type="ARBA" id="ARBA00048968"/>
    </source>
</evidence>
<dbReference type="PANTHER" id="PTHR30616">
    <property type="entry name" value="UNCHARACTERIZED PROTEIN YFIH"/>
    <property type="match status" value="1"/>
</dbReference>
<keyword evidence="12" id="KW-1185">Reference proteome</keyword>
<evidence type="ECO:0000313" key="11">
    <source>
        <dbReference type="EMBL" id="REI43191.1"/>
    </source>
</evidence>
<comment type="catalytic activity">
    <reaction evidence="7">
        <text>adenosine + H2O + H(+) = inosine + NH4(+)</text>
        <dbReference type="Rhea" id="RHEA:24408"/>
        <dbReference type="ChEBI" id="CHEBI:15377"/>
        <dbReference type="ChEBI" id="CHEBI:15378"/>
        <dbReference type="ChEBI" id="CHEBI:16335"/>
        <dbReference type="ChEBI" id="CHEBI:17596"/>
        <dbReference type="ChEBI" id="CHEBI:28938"/>
        <dbReference type="EC" id="3.5.4.4"/>
    </reaction>
    <physiologicalReaction direction="left-to-right" evidence="7">
        <dbReference type="Rhea" id="RHEA:24409"/>
    </physiologicalReaction>
</comment>
<evidence type="ECO:0000256" key="2">
    <source>
        <dbReference type="ARBA" id="ARBA00007353"/>
    </source>
</evidence>
<accession>A0ABX9KKW1</accession>
<evidence type="ECO:0000256" key="3">
    <source>
        <dbReference type="ARBA" id="ARBA00022679"/>
    </source>
</evidence>
<dbReference type="InterPro" id="IPR003730">
    <property type="entry name" value="Cu_polyphenol_OxRdtase"/>
</dbReference>
<organism evidence="11 12">
    <name type="scientific">Psychrilyobacter piezotolerans</name>
    <dbReference type="NCBI Taxonomy" id="2293438"/>
    <lineage>
        <taxon>Bacteria</taxon>
        <taxon>Fusobacteriati</taxon>
        <taxon>Fusobacteriota</taxon>
        <taxon>Fusobacteriia</taxon>
        <taxon>Fusobacteriales</taxon>
        <taxon>Fusobacteriaceae</taxon>
        <taxon>Psychrilyobacter</taxon>
    </lineage>
</organism>
<proteinExistence type="inferred from homology"/>
<evidence type="ECO:0000256" key="7">
    <source>
        <dbReference type="ARBA" id="ARBA00047989"/>
    </source>
</evidence>
<evidence type="ECO:0000256" key="4">
    <source>
        <dbReference type="ARBA" id="ARBA00022723"/>
    </source>
</evidence>
<evidence type="ECO:0000256" key="6">
    <source>
        <dbReference type="ARBA" id="ARBA00022833"/>
    </source>
</evidence>
<keyword evidence="3" id="KW-0808">Transferase</keyword>
<evidence type="ECO:0000256" key="1">
    <source>
        <dbReference type="ARBA" id="ARBA00000553"/>
    </source>
</evidence>
<dbReference type="Pfam" id="PF02578">
    <property type="entry name" value="Cu-oxidase_4"/>
    <property type="match status" value="1"/>
</dbReference>
<comment type="catalytic activity">
    <reaction evidence="9">
        <text>S-methyl-5'-thioadenosine + phosphate = 5-(methylsulfanyl)-alpha-D-ribose 1-phosphate + adenine</text>
        <dbReference type="Rhea" id="RHEA:11852"/>
        <dbReference type="ChEBI" id="CHEBI:16708"/>
        <dbReference type="ChEBI" id="CHEBI:17509"/>
        <dbReference type="ChEBI" id="CHEBI:43474"/>
        <dbReference type="ChEBI" id="CHEBI:58533"/>
        <dbReference type="EC" id="2.4.2.28"/>
    </reaction>
    <physiologicalReaction direction="left-to-right" evidence="9">
        <dbReference type="Rhea" id="RHEA:11853"/>
    </physiologicalReaction>
</comment>
<comment type="caution">
    <text evidence="11">The sequence shown here is derived from an EMBL/GenBank/DDBJ whole genome shotgun (WGS) entry which is preliminary data.</text>
</comment>
<dbReference type="Proteomes" id="UP000263486">
    <property type="component" value="Unassembled WGS sequence"/>
</dbReference>
<dbReference type="NCBIfam" id="TIGR00726">
    <property type="entry name" value="peptidoglycan editing factor PgeF"/>
    <property type="match status" value="1"/>
</dbReference>
<evidence type="ECO:0000256" key="9">
    <source>
        <dbReference type="ARBA" id="ARBA00049893"/>
    </source>
</evidence>
<sequence length="244" mass="28424">MFIKKDKYYKIEEFDDLGIGAVYTTKDLIDSRIIKQDLVSRDRIKKILHIEDKTIVFAGQTHSANIAVIKDEVKDIYLDTDGFITKNKNLVLFTQYADCLPIYAYDKKNEVMGLCHAGWKGAFDGIQKNMIEKMISEYGSKVEDIIIGLGIGISADNYPVGEEFFEAYYRRYGKEMTRLVFSIKSDGYYYDNIEFNRQILTRLGIEEENIIISNRCTYRDEFHSYRRDGELSGRNGAFIYFKKK</sequence>
<dbReference type="InterPro" id="IPR011324">
    <property type="entry name" value="Cytotoxic_necrot_fac-like_cat"/>
</dbReference>
<evidence type="ECO:0000256" key="5">
    <source>
        <dbReference type="ARBA" id="ARBA00022801"/>
    </source>
</evidence>